<sequence>MKSTRVALAAFAAVGALTLAACSTAEPGAEETDTEAGEEMTDDGEDSGDEGGDSGDMETLRIGIKFDQPGLGFQDGGDYTGFDVDVALYVTEQLGYSADQIEFVEAPSAQRETMLQNGQVDMIFATYSITDERDEAVDFAGPYFVAGQDLLIRSEDAGTITGPEALDDLNLCSVSGSTSAQRVKDEYAAGANLIEQPGYSECIQFLTGGQVDAVTTDDIILAGLAAAEGSGSLQVVGAPFSEENYGVGLPEGSDLCEDINTAIQAMIDDGAWEAAVTANTDGTGYTPNADLNPPEMRGCAS</sequence>
<evidence type="ECO:0000259" key="6">
    <source>
        <dbReference type="SMART" id="SM00062"/>
    </source>
</evidence>
<dbReference type="PANTHER" id="PTHR30085:SF6">
    <property type="entry name" value="ABC TRANSPORTER GLUTAMINE-BINDING PROTEIN GLNH"/>
    <property type="match status" value="1"/>
</dbReference>
<proteinExistence type="inferred from homology"/>
<dbReference type="PROSITE" id="PS51257">
    <property type="entry name" value="PROKAR_LIPOPROTEIN"/>
    <property type="match status" value="1"/>
</dbReference>
<keyword evidence="8" id="KW-1185">Reference proteome</keyword>
<evidence type="ECO:0000256" key="5">
    <source>
        <dbReference type="SAM" id="SignalP"/>
    </source>
</evidence>
<dbReference type="InterPro" id="IPR001638">
    <property type="entry name" value="Solute-binding_3/MltF_N"/>
</dbReference>
<feature type="region of interest" description="Disordered" evidence="4">
    <location>
        <begin position="281"/>
        <end position="301"/>
    </location>
</feature>
<dbReference type="RefSeq" id="WP_193498763.1">
    <property type="nucleotide sequence ID" value="NZ_CP063169.1"/>
</dbReference>
<evidence type="ECO:0000256" key="3">
    <source>
        <dbReference type="ARBA" id="ARBA00022729"/>
    </source>
</evidence>
<dbReference type="GO" id="GO:0006865">
    <property type="term" value="P:amino acid transport"/>
    <property type="evidence" value="ECO:0007669"/>
    <property type="project" value="TreeGrafter"/>
</dbReference>
<organism evidence="7 8">
    <name type="scientific">Ruania alkalisoli</name>
    <dbReference type="NCBI Taxonomy" id="2779775"/>
    <lineage>
        <taxon>Bacteria</taxon>
        <taxon>Bacillati</taxon>
        <taxon>Actinomycetota</taxon>
        <taxon>Actinomycetes</taxon>
        <taxon>Micrococcales</taxon>
        <taxon>Ruaniaceae</taxon>
        <taxon>Ruania</taxon>
    </lineage>
</organism>
<dbReference type="SMART" id="SM00062">
    <property type="entry name" value="PBPb"/>
    <property type="match status" value="1"/>
</dbReference>
<dbReference type="CDD" id="cd13690">
    <property type="entry name" value="PBP2_GluB"/>
    <property type="match status" value="1"/>
</dbReference>
<feature type="region of interest" description="Disordered" evidence="4">
    <location>
        <begin position="24"/>
        <end position="57"/>
    </location>
</feature>
<evidence type="ECO:0000256" key="4">
    <source>
        <dbReference type="SAM" id="MobiDB-lite"/>
    </source>
</evidence>
<dbReference type="Proteomes" id="UP000593758">
    <property type="component" value="Chromosome"/>
</dbReference>
<feature type="compositionally biased region" description="Acidic residues" evidence="4">
    <location>
        <begin position="28"/>
        <end position="56"/>
    </location>
</feature>
<evidence type="ECO:0000313" key="8">
    <source>
        <dbReference type="Proteomes" id="UP000593758"/>
    </source>
</evidence>
<dbReference type="AlphaFoldDB" id="A0A7M1SX12"/>
<name>A0A7M1SX12_9MICO</name>
<feature type="chain" id="PRO_5033019331" evidence="5">
    <location>
        <begin position="26"/>
        <end position="301"/>
    </location>
</feature>
<accession>A0A7M1SX12</accession>
<dbReference type="Pfam" id="PF00497">
    <property type="entry name" value="SBP_bac_3"/>
    <property type="match status" value="1"/>
</dbReference>
<keyword evidence="2" id="KW-0813">Transport</keyword>
<dbReference type="GO" id="GO:0030288">
    <property type="term" value="C:outer membrane-bounded periplasmic space"/>
    <property type="evidence" value="ECO:0007669"/>
    <property type="project" value="TreeGrafter"/>
</dbReference>
<dbReference type="InterPro" id="IPR051455">
    <property type="entry name" value="Bact_solute-bind_prot3"/>
</dbReference>
<feature type="signal peptide" evidence="5">
    <location>
        <begin position="1"/>
        <end position="25"/>
    </location>
</feature>
<evidence type="ECO:0000256" key="1">
    <source>
        <dbReference type="ARBA" id="ARBA00010333"/>
    </source>
</evidence>
<feature type="domain" description="Solute-binding protein family 3/N-terminal" evidence="6">
    <location>
        <begin position="59"/>
        <end position="276"/>
    </location>
</feature>
<keyword evidence="3 5" id="KW-0732">Signal</keyword>
<comment type="similarity">
    <text evidence="1">Belongs to the bacterial solute-binding protein 3 family.</text>
</comment>
<dbReference type="KEGG" id="halt:IM660_07750"/>
<dbReference type="PANTHER" id="PTHR30085">
    <property type="entry name" value="AMINO ACID ABC TRANSPORTER PERMEASE"/>
    <property type="match status" value="1"/>
</dbReference>
<evidence type="ECO:0000313" key="7">
    <source>
        <dbReference type="EMBL" id="QOR72120.1"/>
    </source>
</evidence>
<dbReference type="Gene3D" id="3.40.190.10">
    <property type="entry name" value="Periplasmic binding protein-like II"/>
    <property type="match status" value="2"/>
</dbReference>
<evidence type="ECO:0000256" key="2">
    <source>
        <dbReference type="ARBA" id="ARBA00022448"/>
    </source>
</evidence>
<gene>
    <name evidence="7" type="ORF">IM660_07750</name>
</gene>
<dbReference type="EMBL" id="CP063169">
    <property type="protein sequence ID" value="QOR72120.1"/>
    <property type="molecule type" value="Genomic_DNA"/>
</dbReference>
<reference evidence="7 8" key="1">
    <citation type="submission" date="2020-10" db="EMBL/GenBank/DDBJ databases">
        <title>Haloactinobacterium sp. RN3S43, a bacterium isolated from saline soil.</title>
        <authorList>
            <person name="Sun J.-Q."/>
        </authorList>
    </citation>
    <scope>NUCLEOTIDE SEQUENCE [LARGE SCALE GENOMIC DNA]</scope>
    <source>
        <strain evidence="7 8">RN3S43</strain>
    </source>
</reference>
<dbReference type="SUPFAM" id="SSF53850">
    <property type="entry name" value="Periplasmic binding protein-like II"/>
    <property type="match status" value="1"/>
</dbReference>
<dbReference type="GO" id="GO:0005576">
    <property type="term" value="C:extracellular region"/>
    <property type="evidence" value="ECO:0007669"/>
    <property type="project" value="TreeGrafter"/>
</dbReference>
<protein>
    <submittedName>
        <fullName evidence="7">Glutamate ABC transporter substrate-binding protein</fullName>
    </submittedName>
</protein>